<evidence type="ECO:0000256" key="3">
    <source>
        <dbReference type="SAM" id="SignalP"/>
    </source>
</evidence>
<dbReference type="SUPFAM" id="SSF53474">
    <property type="entry name" value="alpha/beta-Hydrolases"/>
    <property type="match status" value="1"/>
</dbReference>
<reference evidence="6" key="1">
    <citation type="submission" date="2017-09" db="EMBL/GenBank/DDBJ databases">
        <title>Genome sequence of Nannocystis excedens DSM 71.</title>
        <authorList>
            <person name="Blom J."/>
        </authorList>
    </citation>
    <scope>NUCLEOTIDE SEQUENCE [LARGE SCALE GENOMIC DNA]</scope>
    <source>
        <strain evidence="6">type strain: E19</strain>
    </source>
</reference>
<keyword evidence="3" id="KW-0732">Signal</keyword>
<keyword evidence="6" id="KW-1185">Reference proteome</keyword>
<dbReference type="PIRSF" id="PIRSF031982">
    <property type="entry name" value="UCP031982_abhydr"/>
    <property type="match status" value="1"/>
</dbReference>
<accession>A0A2C9DD64</accession>
<dbReference type="InterPro" id="IPR000073">
    <property type="entry name" value="AB_hydrolase_1"/>
</dbReference>
<dbReference type="EMBL" id="LT960614">
    <property type="protein sequence ID" value="SON57555.1"/>
    <property type="molecule type" value="Genomic_DNA"/>
</dbReference>
<evidence type="ECO:0000256" key="2">
    <source>
        <dbReference type="ARBA" id="ARBA00038115"/>
    </source>
</evidence>
<gene>
    <name evidence="5" type="primary">lip1</name>
    <name evidence="5" type="ORF">HDIA_4014</name>
</gene>
<evidence type="ECO:0000313" key="6">
    <source>
        <dbReference type="Proteomes" id="UP000223606"/>
    </source>
</evidence>
<dbReference type="PANTHER" id="PTHR22946:SF9">
    <property type="entry name" value="POLYKETIDE TRANSFERASE AF380"/>
    <property type="match status" value="1"/>
</dbReference>
<dbReference type="Pfam" id="PF00561">
    <property type="entry name" value="Abhydrolase_1"/>
    <property type="match status" value="1"/>
</dbReference>
<name>A0A2C9DD64_9HYPH</name>
<comment type="similarity">
    <text evidence="2">Belongs to the AB hydrolase superfamily. FUS2 hydrolase family.</text>
</comment>
<dbReference type="PANTHER" id="PTHR22946">
    <property type="entry name" value="DIENELACTONE HYDROLASE DOMAIN-CONTAINING PROTEIN-RELATED"/>
    <property type="match status" value="1"/>
</dbReference>
<sequence length="350" mass="37361">MRPCAYLAAFILAATSAISSASADPIAGYDRMDMLLPHRARPVDATVWYPVKTPTYRGLVGDDAVFRGTYANVGAAVADGTRPLVLLSHGSGGNMDSLGWLSSALARRGMMVLAVNHPGSTSGDSSPRRSLRFDERAADLSAALDKLLADPAFGPHVDRSHVTALGFSLGGATALHLGGARLDPQKYREYCDRFGAEAADCHFFARGSVDFTDVPKGFTADAKDPRVTTIVTIDPGMTYGMTEQSLSSMNLPVLLINLIAPPDWKGMSLGLAGDVGPKGSDLAHRLPRADYVRISPAIHYTFLGLCKPDAAQILREEEDDPICDDPAATDRAAIHARIVDEIAAFLSREH</sequence>
<feature type="domain" description="AB hydrolase-1" evidence="4">
    <location>
        <begin position="83"/>
        <end position="177"/>
    </location>
</feature>
<dbReference type="OrthoDB" id="9814760at2"/>
<dbReference type="RefSeq" id="WP_099557793.1">
    <property type="nucleotide sequence ID" value="NZ_LT960614.1"/>
</dbReference>
<protein>
    <submittedName>
        <fullName evidence="5">Lipase 1</fullName>
        <ecNumber evidence="5">3.1.1.3</ecNumber>
    </submittedName>
</protein>
<dbReference type="Proteomes" id="UP000223606">
    <property type="component" value="Chromosome 1"/>
</dbReference>
<organism evidence="5 6">
    <name type="scientific">Hartmannibacter diazotrophicus</name>
    <dbReference type="NCBI Taxonomy" id="1482074"/>
    <lineage>
        <taxon>Bacteria</taxon>
        <taxon>Pseudomonadati</taxon>
        <taxon>Pseudomonadota</taxon>
        <taxon>Alphaproteobacteria</taxon>
        <taxon>Hyphomicrobiales</taxon>
        <taxon>Pleomorphomonadaceae</taxon>
        <taxon>Hartmannibacter</taxon>
    </lineage>
</organism>
<dbReference type="AlphaFoldDB" id="A0A2C9DD64"/>
<evidence type="ECO:0000259" key="4">
    <source>
        <dbReference type="Pfam" id="PF00561"/>
    </source>
</evidence>
<dbReference type="InterPro" id="IPR029058">
    <property type="entry name" value="AB_hydrolase_fold"/>
</dbReference>
<proteinExistence type="inferred from homology"/>
<feature type="chain" id="PRO_5012316151" evidence="3">
    <location>
        <begin position="24"/>
        <end position="350"/>
    </location>
</feature>
<dbReference type="InterPro" id="IPR016986">
    <property type="entry name" value="UCP031982_abhydr"/>
</dbReference>
<dbReference type="InterPro" id="IPR050261">
    <property type="entry name" value="FrsA_esterase"/>
</dbReference>
<evidence type="ECO:0000313" key="5">
    <source>
        <dbReference type="EMBL" id="SON57555.1"/>
    </source>
</evidence>
<dbReference type="KEGG" id="hdi:HDIA_4014"/>
<dbReference type="EC" id="3.1.1.3" evidence="5"/>
<keyword evidence="1 5" id="KW-0378">Hydrolase</keyword>
<dbReference type="GO" id="GO:0004806">
    <property type="term" value="F:triacylglycerol lipase activity"/>
    <property type="evidence" value="ECO:0007669"/>
    <property type="project" value="UniProtKB-EC"/>
</dbReference>
<dbReference type="Gene3D" id="3.40.50.1820">
    <property type="entry name" value="alpha/beta hydrolase"/>
    <property type="match status" value="1"/>
</dbReference>
<feature type="signal peptide" evidence="3">
    <location>
        <begin position="1"/>
        <end position="23"/>
    </location>
</feature>
<evidence type="ECO:0000256" key="1">
    <source>
        <dbReference type="ARBA" id="ARBA00022801"/>
    </source>
</evidence>